<accession>A0A217EHW2</accession>
<dbReference type="InterPro" id="IPR025669">
    <property type="entry name" value="AAA_dom"/>
</dbReference>
<keyword evidence="11 15" id="KW-0472">Membrane</keyword>
<keyword evidence="6 15" id="KW-0812">Transmembrane</keyword>
<comment type="catalytic activity">
    <reaction evidence="13">
        <text>L-tyrosyl-[protein] + ATP = O-phospho-L-tyrosyl-[protein] + ADP + H(+)</text>
        <dbReference type="Rhea" id="RHEA:10596"/>
        <dbReference type="Rhea" id="RHEA-COMP:10136"/>
        <dbReference type="Rhea" id="RHEA-COMP:20101"/>
        <dbReference type="ChEBI" id="CHEBI:15378"/>
        <dbReference type="ChEBI" id="CHEBI:30616"/>
        <dbReference type="ChEBI" id="CHEBI:46858"/>
        <dbReference type="ChEBI" id="CHEBI:61978"/>
        <dbReference type="ChEBI" id="CHEBI:456216"/>
    </reaction>
</comment>
<dbReference type="GO" id="GO:0005524">
    <property type="term" value="F:ATP binding"/>
    <property type="evidence" value="ECO:0007669"/>
    <property type="project" value="UniProtKB-KW"/>
</dbReference>
<feature type="transmembrane region" description="Helical" evidence="15">
    <location>
        <begin position="23"/>
        <end position="43"/>
    </location>
</feature>
<evidence type="ECO:0000259" key="18">
    <source>
        <dbReference type="Pfam" id="PF13807"/>
    </source>
</evidence>
<dbReference type="Gene3D" id="3.40.50.300">
    <property type="entry name" value="P-loop containing nucleotide triphosphate hydrolases"/>
    <property type="match status" value="1"/>
</dbReference>
<dbReference type="PANTHER" id="PTHR32309">
    <property type="entry name" value="TYROSINE-PROTEIN KINASE"/>
    <property type="match status" value="1"/>
</dbReference>
<dbReference type="InterPro" id="IPR050445">
    <property type="entry name" value="Bact_polysacc_biosynth/exp"/>
</dbReference>
<dbReference type="OrthoDB" id="9775724at2"/>
<evidence type="ECO:0000256" key="6">
    <source>
        <dbReference type="ARBA" id="ARBA00022692"/>
    </source>
</evidence>
<dbReference type="GO" id="GO:0004713">
    <property type="term" value="F:protein tyrosine kinase activity"/>
    <property type="evidence" value="ECO:0007669"/>
    <property type="project" value="UniProtKB-KW"/>
</dbReference>
<dbReference type="AlphaFoldDB" id="A0A217EHW2"/>
<evidence type="ECO:0000256" key="4">
    <source>
        <dbReference type="ARBA" id="ARBA00022519"/>
    </source>
</evidence>
<dbReference type="NCBIfam" id="TIGR01007">
    <property type="entry name" value="eps_fam"/>
    <property type="match status" value="1"/>
</dbReference>
<evidence type="ECO:0000256" key="7">
    <source>
        <dbReference type="ARBA" id="ARBA00022741"/>
    </source>
</evidence>
<keyword evidence="20" id="KW-1185">Reference proteome</keyword>
<keyword evidence="14" id="KW-0175">Coiled coil</keyword>
<evidence type="ECO:0000256" key="13">
    <source>
        <dbReference type="ARBA" id="ARBA00053015"/>
    </source>
</evidence>
<dbReference type="RefSeq" id="WP_088824108.1">
    <property type="nucleotide sequence ID" value="NZ_FZLN01000004.1"/>
</dbReference>
<evidence type="ECO:0000256" key="5">
    <source>
        <dbReference type="ARBA" id="ARBA00022679"/>
    </source>
</evidence>
<dbReference type="Pfam" id="PF13614">
    <property type="entry name" value="AAA_31"/>
    <property type="match status" value="1"/>
</dbReference>
<proteinExistence type="inferred from homology"/>
<keyword evidence="4" id="KW-0997">Cell inner membrane</keyword>
<evidence type="ECO:0000259" key="17">
    <source>
        <dbReference type="Pfam" id="PF13614"/>
    </source>
</evidence>
<sequence>MSYSTVKPEDTIDLKSLVLSLIAQWKLILVCILLSLVFAILYLRVTPKIYAVDAMVQVEDKSGASSALLGKDLSSIMSGGVGGSQISDGEVEILKSRLVLGKTIQQLNLDIDITPESNSFLKKLVSPISFENLYSANGLQVNDSNHSFVVKKYKVPQAYLDQKLLLTFSQNIYTLTDGNHILLKGQLNKLEVKNTPNGGAFEVQIDSANNNLNTSYYISKYAINTATNRFLESYSVQEKGKQTSILGLTFQGTDKALITEALNLVLVNYKQQNIESNSAQKAQTLSFLNKQLPELKQDLDVAEKVFNRFREKNNTVDVNQEAQLFLKQSIDLEMQNIVLKEKQAELAAKYTAQHPMLLQVNAQIAAITGKIAELNASLKRLPETQRQYLQLYREVEVKNQLYTNLLNTYQTLSVAKAGEIGNVRIIDTAIEPVKSIKPRSLMILSLSIIIGAFLGVVLALARNLMHSGIKDTAEIEAEFDIPVYATIPRSNQQLLKDKLLKKRDHVPVLALKDSDDIAVESLRSLRTAIHFALAKTANKVIMITGASPAVGKSFISSNLAAILAQSGSRILLIDGDMRRGYLHKYFSHANEEGLSEVLTEKATIQQVVKTTELDNLHFIGRGKNPSQPSELLNTGLFEKMLETLKNEYDHIIIDTPPVLAVTDATIVSQFSDVNLLIVRFAKTDKKELELTLNRFLNSNSQIHGVVLNDIYHNGSYGYSYNYTYDYKAKE</sequence>
<evidence type="ECO:0000256" key="1">
    <source>
        <dbReference type="ARBA" id="ARBA00004429"/>
    </source>
</evidence>
<reference evidence="20" key="1">
    <citation type="submission" date="2017-06" db="EMBL/GenBank/DDBJ databases">
        <authorList>
            <person name="Varghese N."/>
            <person name="Submissions S."/>
        </authorList>
    </citation>
    <scope>NUCLEOTIDE SEQUENCE [LARGE SCALE GENOMIC DNA]</scope>
    <source>
        <strain evidence="20">ANC 5114</strain>
    </source>
</reference>
<evidence type="ECO:0000256" key="8">
    <source>
        <dbReference type="ARBA" id="ARBA00022777"/>
    </source>
</evidence>
<dbReference type="Proteomes" id="UP000243463">
    <property type="component" value="Unassembled WGS sequence"/>
</dbReference>
<dbReference type="FunFam" id="3.40.50.300:FF:000527">
    <property type="entry name" value="Tyrosine-protein kinase etk"/>
    <property type="match status" value="1"/>
</dbReference>
<evidence type="ECO:0000256" key="15">
    <source>
        <dbReference type="SAM" id="Phobius"/>
    </source>
</evidence>
<feature type="coiled-coil region" evidence="14">
    <location>
        <begin position="285"/>
        <end position="312"/>
    </location>
</feature>
<evidence type="ECO:0000256" key="10">
    <source>
        <dbReference type="ARBA" id="ARBA00022989"/>
    </source>
</evidence>
<feature type="domain" description="Tyrosine-protein kinase G-rich" evidence="18">
    <location>
        <begin position="383"/>
        <end position="463"/>
    </location>
</feature>
<evidence type="ECO:0000256" key="2">
    <source>
        <dbReference type="ARBA" id="ARBA00008883"/>
    </source>
</evidence>
<evidence type="ECO:0000313" key="19">
    <source>
        <dbReference type="EMBL" id="SNQ29944.1"/>
    </source>
</evidence>
<dbReference type="GO" id="GO:0042802">
    <property type="term" value="F:identical protein binding"/>
    <property type="evidence" value="ECO:0007669"/>
    <property type="project" value="UniProtKB-ARBA"/>
</dbReference>
<organism evidence="19 20">
    <name type="scientific">Acinetobacter apis</name>
    <dbReference type="NCBI Taxonomy" id="1229165"/>
    <lineage>
        <taxon>Bacteria</taxon>
        <taxon>Pseudomonadati</taxon>
        <taxon>Pseudomonadota</taxon>
        <taxon>Gammaproteobacteria</taxon>
        <taxon>Moraxellales</taxon>
        <taxon>Moraxellaceae</taxon>
        <taxon>Acinetobacter</taxon>
    </lineage>
</organism>
<keyword evidence="10 15" id="KW-1133">Transmembrane helix</keyword>
<feature type="transmembrane region" description="Helical" evidence="15">
    <location>
        <begin position="441"/>
        <end position="461"/>
    </location>
</feature>
<name>A0A217EHW2_9GAMM</name>
<dbReference type="InterPro" id="IPR032807">
    <property type="entry name" value="GNVR"/>
</dbReference>
<evidence type="ECO:0000256" key="14">
    <source>
        <dbReference type="SAM" id="Coils"/>
    </source>
</evidence>
<evidence type="ECO:0000256" key="11">
    <source>
        <dbReference type="ARBA" id="ARBA00023136"/>
    </source>
</evidence>
<gene>
    <name evidence="19" type="ORF">SAMN05444584_1923</name>
</gene>
<dbReference type="GO" id="GO:0005886">
    <property type="term" value="C:plasma membrane"/>
    <property type="evidence" value="ECO:0007669"/>
    <property type="project" value="UniProtKB-SubCell"/>
</dbReference>
<dbReference type="CDD" id="cd05387">
    <property type="entry name" value="BY-kinase"/>
    <property type="match status" value="1"/>
</dbReference>
<feature type="domain" description="AAA" evidence="17">
    <location>
        <begin position="539"/>
        <end position="668"/>
    </location>
</feature>
<keyword evidence="8 19" id="KW-0418">Kinase</keyword>
<evidence type="ECO:0000259" key="16">
    <source>
        <dbReference type="Pfam" id="PF02706"/>
    </source>
</evidence>
<evidence type="ECO:0000256" key="3">
    <source>
        <dbReference type="ARBA" id="ARBA00022475"/>
    </source>
</evidence>
<dbReference type="Pfam" id="PF13807">
    <property type="entry name" value="GNVR"/>
    <property type="match status" value="1"/>
</dbReference>
<dbReference type="InterPro" id="IPR027417">
    <property type="entry name" value="P-loop_NTPase"/>
</dbReference>
<comment type="similarity">
    <text evidence="2">Belongs to the etk/wzc family.</text>
</comment>
<dbReference type="Pfam" id="PF02706">
    <property type="entry name" value="Wzz"/>
    <property type="match status" value="1"/>
</dbReference>
<dbReference type="PANTHER" id="PTHR32309:SF32">
    <property type="entry name" value="TYROSINE-PROTEIN KINASE ETK-RELATED"/>
    <property type="match status" value="1"/>
</dbReference>
<feature type="domain" description="Polysaccharide chain length determinant N-terminal" evidence="16">
    <location>
        <begin position="10"/>
        <end position="107"/>
    </location>
</feature>
<evidence type="ECO:0000256" key="12">
    <source>
        <dbReference type="ARBA" id="ARBA00023137"/>
    </source>
</evidence>
<protein>
    <submittedName>
        <fullName evidence="19">Tyrosine-protein kinase Etk/Wzc</fullName>
    </submittedName>
</protein>
<evidence type="ECO:0000256" key="9">
    <source>
        <dbReference type="ARBA" id="ARBA00022840"/>
    </source>
</evidence>
<keyword evidence="12" id="KW-0829">Tyrosine-protein kinase</keyword>
<dbReference type="InterPro" id="IPR003856">
    <property type="entry name" value="LPS_length_determ_N"/>
</dbReference>
<comment type="subcellular location">
    <subcellularLocation>
        <location evidence="1">Cell inner membrane</location>
        <topology evidence="1">Multi-pass membrane protein</topology>
    </subcellularLocation>
</comment>
<dbReference type="EMBL" id="FZLN01000004">
    <property type="protein sequence ID" value="SNQ29944.1"/>
    <property type="molecule type" value="Genomic_DNA"/>
</dbReference>
<dbReference type="InterPro" id="IPR005702">
    <property type="entry name" value="Wzc-like_C"/>
</dbReference>
<keyword evidence="5" id="KW-0808">Transferase</keyword>
<keyword evidence="3" id="KW-1003">Cell membrane</keyword>
<keyword evidence="7" id="KW-0547">Nucleotide-binding</keyword>
<keyword evidence="9" id="KW-0067">ATP-binding</keyword>
<evidence type="ECO:0000313" key="20">
    <source>
        <dbReference type="Proteomes" id="UP000243463"/>
    </source>
</evidence>
<dbReference type="SUPFAM" id="SSF52540">
    <property type="entry name" value="P-loop containing nucleoside triphosphate hydrolases"/>
    <property type="match status" value="1"/>
</dbReference>